<dbReference type="PRINTS" id="PR00184">
    <property type="entry name" value="NEISSPPORIN"/>
</dbReference>
<dbReference type="Gene3D" id="2.40.160.10">
    <property type="entry name" value="Porin"/>
    <property type="match status" value="1"/>
</dbReference>
<evidence type="ECO:0000256" key="6">
    <source>
        <dbReference type="SAM" id="SignalP"/>
    </source>
</evidence>
<evidence type="ECO:0000256" key="2">
    <source>
        <dbReference type="ARBA" id="ARBA00022692"/>
    </source>
</evidence>
<feature type="domain" description="Porin" evidence="7">
    <location>
        <begin position="10"/>
        <end position="342"/>
    </location>
</feature>
<dbReference type="EMBL" id="CP054143">
    <property type="protein sequence ID" value="QKJ65718.1"/>
    <property type="molecule type" value="Genomic_DNA"/>
</dbReference>
<dbReference type="GO" id="GO:0006811">
    <property type="term" value="P:monoatomic ion transport"/>
    <property type="evidence" value="ECO:0007669"/>
    <property type="project" value="UniProtKB-KW"/>
</dbReference>
<keyword evidence="9" id="KW-1185">Reference proteome</keyword>
<evidence type="ECO:0000256" key="4">
    <source>
        <dbReference type="ARBA" id="ARBA00023065"/>
    </source>
</evidence>
<evidence type="ECO:0000256" key="3">
    <source>
        <dbReference type="ARBA" id="ARBA00022729"/>
    </source>
</evidence>
<dbReference type="KEGG" id="dee:HQN60_02660"/>
<feature type="chain" id="PRO_5026824648" evidence="6">
    <location>
        <begin position="22"/>
        <end position="377"/>
    </location>
</feature>
<evidence type="ECO:0000256" key="5">
    <source>
        <dbReference type="ARBA" id="ARBA00023237"/>
    </source>
</evidence>
<proteinExistence type="predicted"/>
<dbReference type="GO" id="GO:0016020">
    <property type="term" value="C:membrane"/>
    <property type="evidence" value="ECO:0007669"/>
    <property type="project" value="InterPro"/>
</dbReference>
<evidence type="ECO:0000259" key="7">
    <source>
        <dbReference type="Pfam" id="PF13609"/>
    </source>
</evidence>
<dbReference type="Pfam" id="PF13609">
    <property type="entry name" value="Porin_4"/>
    <property type="match status" value="1"/>
</dbReference>
<keyword evidence="5" id="KW-0998">Cell outer membrane</keyword>
<keyword evidence="4" id="KW-0406">Ion transport</keyword>
<protein>
    <submittedName>
        <fullName evidence="8">Porin</fullName>
    </submittedName>
</protein>
<sequence length="377" mass="40802">MFKRVLIGALVSTAFAMPAMAEVSISGSAEMDFFYRTNQANGNGSSTDGAFGQEIAIIVNVDGKDKLDSGDVLKWRLAQKVATDYRYDSFGQREAWIGYQGTWGEARFGNQFSNQYLQLDWPYGAQGVGNLWADFGAQNVQYARAISYFSPSFGGFAFQAQYDLGSGTSDANAYEITANYANGGFRMDAGFSESKNSATMSSEAAVFAGGGNWGRSGQFSNDQKADVIVGDNKARAYNIGAIYKFESGFDLAAGAKRNEWSGDVNDAIHTGNGKTTVDQYLVRAGYTTGKHNMNLGFQRVEDSKTDGVKADDGINVINAQYNYSLSKNSTAFVQVRHHMFDNASNHSVMHGSWQLDGAAGSGKDNATRILVGTWTGF</sequence>
<organism evidence="8 9">
    <name type="scientific">Deefgea piscis</name>
    <dbReference type="NCBI Taxonomy" id="2739061"/>
    <lineage>
        <taxon>Bacteria</taxon>
        <taxon>Pseudomonadati</taxon>
        <taxon>Pseudomonadota</taxon>
        <taxon>Betaproteobacteria</taxon>
        <taxon>Neisseriales</taxon>
        <taxon>Chitinibacteraceae</taxon>
        <taxon>Deefgea</taxon>
    </lineage>
</organism>
<evidence type="ECO:0000313" key="8">
    <source>
        <dbReference type="EMBL" id="QKJ65718.1"/>
    </source>
</evidence>
<feature type="signal peptide" evidence="6">
    <location>
        <begin position="1"/>
        <end position="21"/>
    </location>
</feature>
<keyword evidence="2" id="KW-0812">Transmembrane</keyword>
<dbReference type="InterPro" id="IPR023614">
    <property type="entry name" value="Porin_dom_sf"/>
</dbReference>
<dbReference type="GO" id="GO:0015288">
    <property type="term" value="F:porin activity"/>
    <property type="evidence" value="ECO:0007669"/>
    <property type="project" value="InterPro"/>
</dbReference>
<dbReference type="AlphaFoldDB" id="A0A6M8SNG3"/>
<keyword evidence="5" id="KW-0472">Membrane</keyword>
<evidence type="ECO:0000256" key="1">
    <source>
        <dbReference type="ARBA" id="ARBA00022448"/>
    </source>
</evidence>
<dbReference type="InterPro" id="IPR002299">
    <property type="entry name" value="Porin_Neis"/>
</dbReference>
<keyword evidence="3 6" id="KW-0732">Signal</keyword>
<gene>
    <name evidence="8" type="ORF">HQN60_02660</name>
</gene>
<accession>A0A6M8SNG3</accession>
<dbReference type="InterPro" id="IPR033900">
    <property type="entry name" value="Gram_neg_porin_domain"/>
</dbReference>
<keyword evidence="1" id="KW-0813">Transport</keyword>
<dbReference type="Proteomes" id="UP000504844">
    <property type="component" value="Chromosome"/>
</dbReference>
<reference evidence="8 9" key="1">
    <citation type="submission" date="2020-05" db="EMBL/GenBank/DDBJ databases">
        <title>Complete genome sequence of Deefgea sp. D17.</title>
        <authorList>
            <person name="Bae J.-W."/>
            <person name="Han J.E."/>
        </authorList>
    </citation>
    <scope>NUCLEOTIDE SEQUENCE [LARGE SCALE GENOMIC DNA]</scope>
    <source>
        <strain evidence="8 9">D17</strain>
    </source>
</reference>
<dbReference type="CDD" id="cd00342">
    <property type="entry name" value="gram_neg_porins"/>
    <property type="match status" value="1"/>
</dbReference>
<name>A0A6M8SNG3_9NEIS</name>
<evidence type="ECO:0000313" key="9">
    <source>
        <dbReference type="Proteomes" id="UP000504844"/>
    </source>
</evidence>
<dbReference type="RefSeq" id="WP_173532227.1">
    <property type="nucleotide sequence ID" value="NZ_CP054143.1"/>
</dbReference>
<dbReference type="SUPFAM" id="SSF56935">
    <property type="entry name" value="Porins"/>
    <property type="match status" value="1"/>
</dbReference>